<organism evidence="1 2">
    <name type="scientific">Trichoderma asperellum (strain ATCC 204424 / CBS 433.97 / NBRC 101777)</name>
    <dbReference type="NCBI Taxonomy" id="1042311"/>
    <lineage>
        <taxon>Eukaryota</taxon>
        <taxon>Fungi</taxon>
        <taxon>Dikarya</taxon>
        <taxon>Ascomycota</taxon>
        <taxon>Pezizomycotina</taxon>
        <taxon>Sordariomycetes</taxon>
        <taxon>Hypocreomycetidae</taxon>
        <taxon>Hypocreales</taxon>
        <taxon>Hypocreaceae</taxon>
        <taxon>Trichoderma</taxon>
    </lineage>
</organism>
<keyword evidence="2" id="KW-1185">Reference proteome</keyword>
<name>A0A2T3ZLW9_TRIA4</name>
<accession>A0A2T3ZLW9</accession>
<dbReference type="EMBL" id="KZ679257">
    <property type="protein sequence ID" value="PTB45807.1"/>
    <property type="molecule type" value="Genomic_DNA"/>
</dbReference>
<proteinExistence type="predicted"/>
<evidence type="ECO:0000313" key="2">
    <source>
        <dbReference type="Proteomes" id="UP000240493"/>
    </source>
</evidence>
<dbReference type="Proteomes" id="UP000240493">
    <property type="component" value="Unassembled WGS sequence"/>
</dbReference>
<reference evidence="1 2" key="1">
    <citation type="submission" date="2016-07" db="EMBL/GenBank/DDBJ databases">
        <title>Multiple horizontal gene transfer events from other fungi enriched the ability of initially mycotrophic Trichoderma (Ascomycota) to feed on dead plant biomass.</title>
        <authorList>
            <consortium name="DOE Joint Genome Institute"/>
            <person name="Aerts A."/>
            <person name="Atanasova L."/>
            <person name="Chenthamara K."/>
            <person name="Zhang J."/>
            <person name="Grujic M."/>
            <person name="Henrissat B."/>
            <person name="Kuo A."/>
            <person name="Salamov A."/>
            <person name="Lipzen A."/>
            <person name="Labutti K."/>
            <person name="Barry K."/>
            <person name="Miao Y."/>
            <person name="Rahimi M.J."/>
            <person name="Shen Q."/>
            <person name="Grigoriev I.V."/>
            <person name="Kubicek C.P."/>
            <person name="Druzhinina I.S."/>
        </authorList>
    </citation>
    <scope>NUCLEOTIDE SEQUENCE [LARGE SCALE GENOMIC DNA]</scope>
    <source>
        <strain evidence="1 2">CBS 433.97</strain>
    </source>
</reference>
<dbReference type="AlphaFoldDB" id="A0A2T3ZLW9"/>
<evidence type="ECO:0000313" key="1">
    <source>
        <dbReference type="EMBL" id="PTB45807.1"/>
    </source>
</evidence>
<gene>
    <name evidence="1" type="ORF">M441DRAFT_325534</name>
</gene>
<protein>
    <submittedName>
        <fullName evidence="1">Uncharacterized protein</fullName>
    </submittedName>
</protein>
<sequence>MHHVHTDTTLAQASFPRCGLCTQLRLGQYQPEEHAGQLYSPGWTEEKKMPVILASRSRRNRPTPDLFHAQRGQGLMPSKHPLPRANMQQNPQCDRLLIRWRSQLYFRFRGLLFADGREEEEEEQECLARTCCQTEYGHWCECEPSACAWLTDKTRP</sequence>